<organism evidence="1 2">
    <name type="scientific">Vibrio variabilis</name>
    <dbReference type="NCBI Taxonomy" id="990271"/>
    <lineage>
        <taxon>Bacteria</taxon>
        <taxon>Pseudomonadati</taxon>
        <taxon>Pseudomonadota</taxon>
        <taxon>Gammaproteobacteria</taxon>
        <taxon>Vibrionales</taxon>
        <taxon>Vibrionaceae</taxon>
        <taxon>Vibrio</taxon>
    </lineage>
</organism>
<reference evidence="2" key="2">
    <citation type="submission" date="2014-09" db="EMBL/GenBank/DDBJ databases">
        <authorList>
            <consortium name="NBRP consortium"/>
            <person name="Sawabe T."/>
            <person name="Meirelles P."/>
            <person name="Nakanishi M."/>
            <person name="Sayaka M."/>
            <person name="Hattori M."/>
            <person name="Ohkuma M."/>
        </authorList>
    </citation>
    <scope>NUCLEOTIDE SEQUENCE [LARGE SCALE GENOMIC DNA]</scope>
    <source>
        <strain evidence="2">JCM 19239</strain>
    </source>
</reference>
<sequence length="40" mass="4555">MIHIVFMSLIISALVLVYSGQFDFATQLAEWLFCLSSNFV</sequence>
<keyword evidence="2" id="KW-1185">Reference proteome</keyword>
<gene>
    <name evidence="1" type="ORF">JCM19239_4733</name>
</gene>
<comment type="caution">
    <text evidence="1">The sequence shown here is derived from an EMBL/GenBank/DDBJ whole genome shotgun (WGS) entry which is preliminary data.</text>
</comment>
<protein>
    <submittedName>
        <fullName evidence="1">Uncharacterized protein</fullName>
    </submittedName>
</protein>
<name>A0ABQ0JRC1_9VIBR</name>
<dbReference type="EMBL" id="BBMS01000117">
    <property type="protein sequence ID" value="GAL30905.1"/>
    <property type="molecule type" value="Genomic_DNA"/>
</dbReference>
<evidence type="ECO:0000313" key="2">
    <source>
        <dbReference type="Proteomes" id="UP000029223"/>
    </source>
</evidence>
<evidence type="ECO:0000313" key="1">
    <source>
        <dbReference type="EMBL" id="GAL30905.1"/>
    </source>
</evidence>
<proteinExistence type="predicted"/>
<accession>A0ABQ0JRC1</accession>
<reference evidence="2" key="1">
    <citation type="submission" date="2014-09" db="EMBL/GenBank/DDBJ databases">
        <title>Vibrio variabilis JCM 19239. (C206) whole genome shotgun sequence.</title>
        <authorList>
            <person name="Sawabe T."/>
            <person name="Meirelles P."/>
            <person name="Nakanishi M."/>
            <person name="Sayaka M."/>
            <person name="Hattori M."/>
            <person name="Ohkuma M."/>
        </authorList>
    </citation>
    <scope>NUCLEOTIDE SEQUENCE [LARGE SCALE GENOMIC DNA]</scope>
    <source>
        <strain evidence="2">JCM 19239</strain>
    </source>
</reference>
<dbReference type="Proteomes" id="UP000029223">
    <property type="component" value="Unassembled WGS sequence"/>
</dbReference>